<keyword evidence="4" id="KW-1185">Reference proteome</keyword>
<dbReference type="Pfam" id="PF00085">
    <property type="entry name" value="Thioredoxin"/>
    <property type="match status" value="1"/>
</dbReference>
<comment type="caution">
    <text evidence="3">The sequence shown here is derived from an EMBL/GenBank/DDBJ whole genome shotgun (WGS) entry which is preliminary data.</text>
</comment>
<dbReference type="InterPro" id="IPR036249">
    <property type="entry name" value="Thioredoxin-like_sf"/>
</dbReference>
<dbReference type="InterPro" id="IPR017937">
    <property type="entry name" value="Thioredoxin_CS"/>
</dbReference>
<dbReference type="PANTHER" id="PTHR10438:SF463">
    <property type="entry name" value="THIOREDOXIN"/>
    <property type="match status" value="1"/>
</dbReference>
<dbReference type="PROSITE" id="PS51352">
    <property type="entry name" value="THIOREDOXIN_2"/>
    <property type="match status" value="1"/>
</dbReference>
<keyword evidence="1" id="KW-0676">Redox-active center</keyword>
<dbReference type="Gene3D" id="3.40.30.10">
    <property type="entry name" value="Glutaredoxin"/>
    <property type="match status" value="1"/>
</dbReference>
<evidence type="ECO:0000256" key="1">
    <source>
        <dbReference type="PIRSR" id="PIRSR000077-4"/>
    </source>
</evidence>
<dbReference type="PANTHER" id="PTHR10438">
    <property type="entry name" value="THIOREDOXIN"/>
    <property type="match status" value="1"/>
</dbReference>
<dbReference type="SUPFAM" id="SSF52833">
    <property type="entry name" value="Thioredoxin-like"/>
    <property type="match status" value="1"/>
</dbReference>
<dbReference type="PROSITE" id="PS00194">
    <property type="entry name" value="THIOREDOXIN_1"/>
    <property type="match status" value="1"/>
</dbReference>
<dbReference type="AlphaFoldDB" id="A0AAD5M890"/>
<dbReference type="InterPro" id="IPR050620">
    <property type="entry name" value="Thioredoxin_H-type-like"/>
</dbReference>
<gene>
    <name evidence="3" type="ORF">P43SY_002109</name>
</gene>
<accession>A0AAD5M890</accession>
<dbReference type="CDD" id="cd02947">
    <property type="entry name" value="TRX_family"/>
    <property type="match status" value="1"/>
</dbReference>
<evidence type="ECO:0000313" key="4">
    <source>
        <dbReference type="Proteomes" id="UP001209570"/>
    </source>
</evidence>
<name>A0AAD5M890_PYTIN</name>
<evidence type="ECO:0000259" key="2">
    <source>
        <dbReference type="PROSITE" id="PS51352"/>
    </source>
</evidence>
<feature type="disulfide bond" description="Redox-active" evidence="1">
    <location>
        <begin position="30"/>
        <end position="33"/>
    </location>
</feature>
<dbReference type="EMBL" id="JAKCXM010000014">
    <property type="protein sequence ID" value="KAJ0408139.1"/>
    <property type="molecule type" value="Genomic_DNA"/>
</dbReference>
<proteinExistence type="predicted"/>
<protein>
    <recommendedName>
        <fullName evidence="2">Thioredoxin domain-containing protein</fullName>
    </recommendedName>
</protein>
<keyword evidence="1" id="KW-1015">Disulfide bond</keyword>
<evidence type="ECO:0000313" key="3">
    <source>
        <dbReference type="EMBL" id="KAJ0408139.1"/>
    </source>
</evidence>
<dbReference type="PROSITE" id="PS51354">
    <property type="entry name" value="GLUTAREDOXIN_2"/>
    <property type="match status" value="1"/>
</dbReference>
<dbReference type="Proteomes" id="UP001209570">
    <property type="component" value="Unassembled WGS sequence"/>
</dbReference>
<sequence length="125" mass="14105">MIHVTSDEQFKSAIAAADKFTIASFSAPWCGSCKMIKSKVEKLGEELADKSSLLKLDAEELEELFEELEVESFPHFRVYKNGELLGEYTGANFPHFRVYKNGELLGEYTGAKFEKVEEFIRGIVA</sequence>
<dbReference type="GO" id="GO:0005737">
    <property type="term" value="C:cytoplasm"/>
    <property type="evidence" value="ECO:0007669"/>
    <property type="project" value="UniProtKB-SubCell"/>
</dbReference>
<organism evidence="3 4">
    <name type="scientific">Pythium insidiosum</name>
    <name type="common">Pythiosis disease agent</name>
    <dbReference type="NCBI Taxonomy" id="114742"/>
    <lineage>
        <taxon>Eukaryota</taxon>
        <taxon>Sar</taxon>
        <taxon>Stramenopiles</taxon>
        <taxon>Oomycota</taxon>
        <taxon>Peronosporomycetes</taxon>
        <taxon>Pythiales</taxon>
        <taxon>Pythiaceae</taxon>
        <taxon>Pythium</taxon>
    </lineage>
</organism>
<reference evidence="3" key="1">
    <citation type="submission" date="2021-12" db="EMBL/GenBank/DDBJ databases">
        <title>Prjna785345.</title>
        <authorList>
            <person name="Rujirawat T."/>
            <person name="Krajaejun T."/>
        </authorList>
    </citation>
    <scope>NUCLEOTIDE SEQUENCE</scope>
    <source>
        <strain evidence="3">Pi057C3</strain>
    </source>
</reference>
<dbReference type="InterPro" id="IPR013766">
    <property type="entry name" value="Thioredoxin_domain"/>
</dbReference>
<dbReference type="GO" id="GO:0015035">
    <property type="term" value="F:protein-disulfide reductase activity"/>
    <property type="evidence" value="ECO:0007669"/>
    <property type="project" value="InterPro"/>
</dbReference>
<feature type="domain" description="Thioredoxin" evidence="2">
    <location>
        <begin position="1"/>
        <end position="125"/>
    </location>
</feature>